<accession>A0ACA8R3S3</accession>
<dbReference type="EMBL" id="AP019779">
    <property type="protein sequence ID" value="BBL62276.1"/>
    <property type="molecule type" value="Genomic_DNA"/>
</dbReference>
<sequence>MLGKGHCMEYVFDKSDLLFEFIKINYKLRRILQNKFKYYDITFEQWYMLYFIYQNEGCNQKMLSKASNRDTGAITRSLNILADKGLIERKVSFQDKREFLIYLTDKSLNLYKDTSKLMLENSQEIKSIFTKDELEKLFYLLEKLDLNL</sequence>
<protein>
    <submittedName>
        <fullName evidence="1">Uncharacterized protein</fullName>
    </submittedName>
</protein>
<dbReference type="Proteomes" id="UP000825015">
    <property type="component" value="Chromosome"/>
</dbReference>
<name>A0ACA8R3S3_METAZ</name>
<gene>
    <name evidence="1" type="ORF">MarbSA_13160</name>
</gene>
<proteinExistence type="predicted"/>
<organism evidence="1 2">
    <name type="scientific">Methanobrevibacter arboriphilus</name>
    <dbReference type="NCBI Taxonomy" id="39441"/>
    <lineage>
        <taxon>Archaea</taxon>
        <taxon>Methanobacteriati</taxon>
        <taxon>Methanobacteriota</taxon>
        <taxon>Methanomada group</taxon>
        <taxon>Methanobacteria</taxon>
        <taxon>Methanobacteriales</taxon>
        <taxon>Methanobacteriaceae</taxon>
        <taxon>Methanobrevibacter</taxon>
    </lineage>
</organism>
<evidence type="ECO:0000313" key="2">
    <source>
        <dbReference type="Proteomes" id="UP000825015"/>
    </source>
</evidence>
<reference evidence="1" key="1">
    <citation type="submission" date="2019-06" db="EMBL/GenBank/DDBJ databases">
        <title>Complete genome sequence of Methanobrevibacter arboriphilus strain SA.</title>
        <authorList>
            <person name="Asakawa S."/>
        </authorList>
    </citation>
    <scope>NUCLEOTIDE SEQUENCE</scope>
    <source>
        <strain evidence="1">SA</strain>
    </source>
</reference>
<keyword evidence="2" id="KW-1185">Reference proteome</keyword>
<evidence type="ECO:0000313" key="1">
    <source>
        <dbReference type="EMBL" id="BBL62276.1"/>
    </source>
</evidence>